<dbReference type="PANTHER" id="PTHR42756:SF1">
    <property type="entry name" value="TRANSCRIPTIONAL REPRESSOR OF EMRAB OPERON"/>
    <property type="match status" value="1"/>
</dbReference>
<keyword evidence="2" id="KW-0238">DNA-binding</keyword>
<dbReference type="RefSeq" id="WP_116878831.1">
    <property type="nucleotide sequence ID" value="NZ_CP031733.1"/>
</dbReference>
<evidence type="ECO:0000313" key="8">
    <source>
        <dbReference type="Proteomes" id="UP000246115"/>
    </source>
</evidence>
<dbReference type="InterPro" id="IPR036390">
    <property type="entry name" value="WH_DNA-bd_sf"/>
</dbReference>
<dbReference type="SUPFAM" id="SSF46785">
    <property type="entry name" value="Winged helix' DNA-binding domain"/>
    <property type="match status" value="1"/>
</dbReference>
<dbReference type="InterPro" id="IPR036388">
    <property type="entry name" value="WH-like_DNA-bd_sf"/>
</dbReference>
<dbReference type="SMART" id="SM00347">
    <property type="entry name" value="HTH_MARR"/>
    <property type="match status" value="1"/>
</dbReference>
<dbReference type="PRINTS" id="PR00598">
    <property type="entry name" value="HTHMARR"/>
</dbReference>
<dbReference type="EMBL" id="QVQZ01000030">
    <property type="protein sequence ID" value="RFU52508.1"/>
    <property type="molecule type" value="Genomic_DNA"/>
</dbReference>
<dbReference type="Proteomes" id="UP000246115">
    <property type="component" value="Chromosome"/>
</dbReference>
<evidence type="ECO:0000313" key="5">
    <source>
        <dbReference type="EMBL" id="AXQ79518.1"/>
    </source>
</evidence>
<dbReference type="PANTHER" id="PTHR42756">
    <property type="entry name" value="TRANSCRIPTIONAL REGULATOR, MARR"/>
    <property type="match status" value="1"/>
</dbReference>
<dbReference type="EMBL" id="QVQY01000016">
    <property type="protein sequence ID" value="RFU50794.1"/>
    <property type="molecule type" value="Genomic_DNA"/>
</dbReference>
<dbReference type="KEGG" id="schj:DDV21_010825"/>
<gene>
    <name evidence="5" type="ORF">DDV21_010825</name>
    <name evidence="6" type="ORF">DDV22_06710</name>
    <name evidence="7" type="ORF">DDV23_09325</name>
</gene>
<evidence type="ECO:0000259" key="4">
    <source>
        <dbReference type="PROSITE" id="PS50995"/>
    </source>
</evidence>
<keyword evidence="3" id="KW-0804">Transcription</keyword>
<keyword evidence="10" id="KW-1185">Reference proteome</keyword>
<dbReference type="AlphaFoldDB" id="A0A372KLP9"/>
<name>A0A372KLP9_9STRE</name>
<evidence type="ECO:0000313" key="7">
    <source>
        <dbReference type="EMBL" id="RFU52508.1"/>
    </source>
</evidence>
<reference evidence="5" key="4">
    <citation type="journal article" date="2019" name="Int. J. Syst. Evol. Microbiol.">
        <title>Streptococcus chenjunshii sp. nov. isolated from feces of Tibetan antelopes.</title>
        <authorList>
            <person name="Tian Z."/>
            <person name="Lu S."/>
            <person name="Jin D."/>
            <person name="Yang J."/>
            <person name="Pu J."/>
            <person name="Lai X.H."/>
            <person name="Bai X.N."/>
            <person name="Wu X.M."/>
            <person name="Li J."/>
            <person name="Wang S."/>
            <person name="Xu J."/>
        </authorList>
    </citation>
    <scope>NUCLEOTIDE SEQUENCE</scope>
    <source>
        <strain evidence="5">Z15</strain>
    </source>
</reference>
<dbReference type="Pfam" id="PF01047">
    <property type="entry name" value="MarR"/>
    <property type="match status" value="1"/>
</dbReference>
<evidence type="ECO:0000256" key="3">
    <source>
        <dbReference type="ARBA" id="ARBA00023163"/>
    </source>
</evidence>
<dbReference type="Proteomes" id="UP000264056">
    <property type="component" value="Unassembled WGS sequence"/>
</dbReference>
<dbReference type="OrthoDB" id="9799747at2"/>
<dbReference type="Proteomes" id="UP000262901">
    <property type="component" value="Unassembled WGS sequence"/>
</dbReference>
<proteinExistence type="predicted"/>
<evidence type="ECO:0000313" key="9">
    <source>
        <dbReference type="Proteomes" id="UP000262901"/>
    </source>
</evidence>
<feature type="domain" description="HTH marR-type" evidence="4">
    <location>
        <begin position="8"/>
        <end position="140"/>
    </location>
</feature>
<dbReference type="EMBL" id="CP031733">
    <property type="protein sequence ID" value="AXQ79518.1"/>
    <property type="molecule type" value="Genomic_DNA"/>
</dbReference>
<sequence>MAEFKNAAVKLMVVMRKAFRTIDTKVSESYKEDNLTAAQFAVLDVLYAKGQMKIGELIDNVLATSGNMTVVIKNMEKKGWVSRRTSPDDRRAYLVDLTDKGRQVIEHALPAHIQKIEDVFSLLSEREQEELTALLKRFKDL</sequence>
<dbReference type="GO" id="GO:0003677">
    <property type="term" value="F:DNA binding"/>
    <property type="evidence" value="ECO:0007669"/>
    <property type="project" value="UniProtKB-KW"/>
</dbReference>
<reference evidence="8" key="3">
    <citation type="submission" date="2018-08" db="EMBL/GenBank/DDBJ databases">
        <title>Streptococcus chenjunshii sp. nov., isolated from stools sample of the Tibetan antelope in the Qinghai-Tibet plateau, China.</title>
        <authorList>
            <person name="Tian Z."/>
        </authorList>
    </citation>
    <scope>NUCLEOTIDE SEQUENCE [LARGE SCALE GENOMIC DNA]</scope>
    <source>
        <strain evidence="8">Z15</strain>
    </source>
</reference>
<accession>A0A346NES3</accession>
<evidence type="ECO:0000256" key="2">
    <source>
        <dbReference type="ARBA" id="ARBA00023125"/>
    </source>
</evidence>
<reference evidence="6 10" key="1">
    <citation type="submission" date="2018-08" db="EMBL/GenBank/DDBJ databases">
        <title>Draft genome of Streptococcus sp .nov. Z2.</title>
        <authorList>
            <person name="Tian Z."/>
        </authorList>
    </citation>
    <scope>NUCLEOTIDE SEQUENCE [LARGE SCALE GENOMIC DNA]</scope>
    <source>
        <strain evidence="6 10">Z2</strain>
    </source>
</reference>
<evidence type="ECO:0000313" key="10">
    <source>
        <dbReference type="Proteomes" id="UP000264056"/>
    </source>
</evidence>
<dbReference type="Gene3D" id="1.10.10.10">
    <property type="entry name" value="Winged helix-like DNA-binding domain superfamily/Winged helix DNA-binding domain"/>
    <property type="match status" value="1"/>
</dbReference>
<dbReference type="InterPro" id="IPR000835">
    <property type="entry name" value="HTH_MarR-typ"/>
</dbReference>
<keyword evidence="1" id="KW-0805">Transcription regulation</keyword>
<evidence type="ECO:0000256" key="1">
    <source>
        <dbReference type="ARBA" id="ARBA00023015"/>
    </source>
</evidence>
<evidence type="ECO:0000313" key="6">
    <source>
        <dbReference type="EMBL" id="RFU50794.1"/>
    </source>
</evidence>
<protein>
    <submittedName>
        <fullName evidence="7">MarR family transcriptional regulator</fullName>
    </submittedName>
</protein>
<dbReference type="PROSITE" id="PS50995">
    <property type="entry name" value="HTH_MARR_2"/>
    <property type="match status" value="1"/>
</dbReference>
<accession>A0A372KLP9</accession>
<organism evidence="7 9">
    <name type="scientific">Streptococcus chenjunshii</name>
    <dbReference type="NCBI Taxonomy" id="2173853"/>
    <lineage>
        <taxon>Bacteria</taxon>
        <taxon>Bacillati</taxon>
        <taxon>Bacillota</taxon>
        <taxon>Bacilli</taxon>
        <taxon>Lactobacillales</taxon>
        <taxon>Streptococcaceae</taxon>
        <taxon>Streptococcus</taxon>
    </lineage>
</organism>
<dbReference type="GO" id="GO:0003700">
    <property type="term" value="F:DNA-binding transcription factor activity"/>
    <property type="evidence" value="ECO:0007669"/>
    <property type="project" value="InterPro"/>
</dbReference>
<reference evidence="7 9" key="2">
    <citation type="submission" date="2018-08" db="EMBL/GenBank/DDBJ databases">
        <title>Draft genome of Streptococcus sp. nov. Z1.</title>
        <authorList>
            <person name="Tian Z."/>
        </authorList>
    </citation>
    <scope>NUCLEOTIDE SEQUENCE [LARGE SCALE GENOMIC DNA]</scope>
    <source>
        <strain evidence="7">Z1</strain>
        <strain evidence="9">Z1(2018)</strain>
    </source>
</reference>